<comment type="caution">
    <text evidence="1">The sequence shown here is derived from an EMBL/GenBank/DDBJ whole genome shotgun (WGS) entry which is preliminary data.</text>
</comment>
<gene>
    <name evidence="1" type="ORF">HPB47_003817</name>
</gene>
<protein>
    <submittedName>
        <fullName evidence="1">Uncharacterized protein</fullName>
    </submittedName>
</protein>
<reference evidence="1 2" key="1">
    <citation type="journal article" date="2020" name="Cell">
        <title>Large-Scale Comparative Analyses of Tick Genomes Elucidate Their Genetic Diversity and Vector Capacities.</title>
        <authorList>
            <consortium name="Tick Genome and Microbiome Consortium (TIGMIC)"/>
            <person name="Jia N."/>
            <person name="Wang J."/>
            <person name="Shi W."/>
            <person name="Du L."/>
            <person name="Sun Y."/>
            <person name="Zhan W."/>
            <person name="Jiang J.F."/>
            <person name="Wang Q."/>
            <person name="Zhang B."/>
            <person name="Ji P."/>
            <person name="Bell-Sakyi L."/>
            <person name="Cui X.M."/>
            <person name="Yuan T.T."/>
            <person name="Jiang B.G."/>
            <person name="Yang W.F."/>
            <person name="Lam T.T."/>
            <person name="Chang Q.C."/>
            <person name="Ding S.J."/>
            <person name="Wang X.J."/>
            <person name="Zhu J.G."/>
            <person name="Ruan X.D."/>
            <person name="Zhao L."/>
            <person name="Wei J.T."/>
            <person name="Ye R.Z."/>
            <person name="Que T.C."/>
            <person name="Du C.H."/>
            <person name="Zhou Y.H."/>
            <person name="Cheng J.X."/>
            <person name="Dai P.F."/>
            <person name="Guo W.B."/>
            <person name="Han X.H."/>
            <person name="Huang E.J."/>
            <person name="Li L.F."/>
            <person name="Wei W."/>
            <person name="Gao Y.C."/>
            <person name="Liu J.Z."/>
            <person name="Shao H.Z."/>
            <person name="Wang X."/>
            <person name="Wang C.C."/>
            <person name="Yang T.C."/>
            <person name="Huo Q.B."/>
            <person name="Li W."/>
            <person name="Chen H.Y."/>
            <person name="Chen S.E."/>
            <person name="Zhou L.G."/>
            <person name="Ni X.B."/>
            <person name="Tian J.H."/>
            <person name="Sheng Y."/>
            <person name="Liu T."/>
            <person name="Pan Y.S."/>
            <person name="Xia L.Y."/>
            <person name="Li J."/>
            <person name="Zhao F."/>
            <person name="Cao W.C."/>
        </authorList>
    </citation>
    <scope>NUCLEOTIDE SEQUENCE [LARGE SCALE GENOMIC DNA]</scope>
    <source>
        <strain evidence="1">Iper-2018</strain>
    </source>
</reference>
<dbReference type="EMBL" id="JABSTQ010010569">
    <property type="protein sequence ID" value="KAG0419868.1"/>
    <property type="molecule type" value="Genomic_DNA"/>
</dbReference>
<accession>A0AC60PHI8</accession>
<evidence type="ECO:0000313" key="1">
    <source>
        <dbReference type="EMBL" id="KAG0419868.1"/>
    </source>
</evidence>
<proteinExistence type="predicted"/>
<sequence length="653" mass="68703">MQISYDDVLKCITGIVQASMRNKSYAVEDVAEDAASMDPGSADSSASSAGQGLAPSGSPAKKVKREGTSDAFHVQGSLCSSSTEVRVKQEVVGDDAAEEEDPVDAALSGMKFFPEQEDAGEPQSTTSSFSGVRVKQEPVSDEDTYDSSAPECRPEEPEELSHSSSFHSVTPGGVEVHVKQEYGSGEDAYGSTPECPRESSTESPLSGSFHSMTQGGTEVRVKRERVSDEVTGVECPQATSVEESSLRDSQVAGFGGPEVLVKLERVGDREAGSPSAVQASRETGAESFIVPDRIQDAPSVQTIEIKQESGGQLFVVQSPREVATSSVGVNVSMSQGTAIQTFVVSDVASLGEVMRVVPSGADGAANRNTHFVLDRRATTNLTAGNSLADTSRAGTSATSGTGQRVYVASYEATNGTKMMRIVEPNSAVVTQPAYVRRSTPAARQPTHAWKKVPAEDPTSSNRASVASETKVEKVDKGVQADIRPRSRTVSVQTSVCVRSTSVQTDVLPSDLVVKTSTASHCTLSLARDQLPGRPSSSKELAISRSAPGEPKAPKKYVVSGSSLLQLLDKCQNCLRPVVPEVKVNGTLVEMSAVCSEGTPDHLAQPAVQGLGGASALFGLVPLEADKTGRLVALIKDNYGEKVEASKKKSFLLP</sequence>
<evidence type="ECO:0000313" key="2">
    <source>
        <dbReference type="Proteomes" id="UP000805193"/>
    </source>
</evidence>
<keyword evidence="2" id="KW-1185">Reference proteome</keyword>
<name>A0AC60PHI8_IXOPE</name>
<organism evidence="1 2">
    <name type="scientific">Ixodes persulcatus</name>
    <name type="common">Taiga tick</name>
    <dbReference type="NCBI Taxonomy" id="34615"/>
    <lineage>
        <taxon>Eukaryota</taxon>
        <taxon>Metazoa</taxon>
        <taxon>Ecdysozoa</taxon>
        <taxon>Arthropoda</taxon>
        <taxon>Chelicerata</taxon>
        <taxon>Arachnida</taxon>
        <taxon>Acari</taxon>
        <taxon>Parasitiformes</taxon>
        <taxon>Ixodida</taxon>
        <taxon>Ixodoidea</taxon>
        <taxon>Ixodidae</taxon>
        <taxon>Ixodinae</taxon>
        <taxon>Ixodes</taxon>
    </lineage>
</organism>
<dbReference type="Proteomes" id="UP000805193">
    <property type="component" value="Unassembled WGS sequence"/>
</dbReference>